<keyword evidence="1" id="KW-0175">Coiled coil</keyword>
<gene>
    <name evidence="3" type="ORF">NAES01612_LOCUS23244</name>
</gene>
<evidence type="ECO:0000313" key="3">
    <source>
        <dbReference type="EMBL" id="CAE2333676.1"/>
    </source>
</evidence>
<feature type="coiled-coil region" evidence="1">
    <location>
        <begin position="36"/>
        <end position="63"/>
    </location>
</feature>
<accession>A0A7S4PFK6</accession>
<proteinExistence type="predicted"/>
<feature type="region of interest" description="Disordered" evidence="2">
    <location>
        <begin position="1"/>
        <end position="33"/>
    </location>
</feature>
<reference evidence="3" key="1">
    <citation type="submission" date="2021-01" db="EMBL/GenBank/DDBJ databases">
        <authorList>
            <person name="Corre E."/>
            <person name="Pelletier E."/>
            <person name="Niang G."/>
            <person name="Scheremetjew M."/>
            <person name="Finn R."/>
            <person name="Kale V."/>
            <person name="Holt S."/>
            <person name="Cochrane G."/>
            <person name="Meng A."/>
            <person name="Brown T."/>
            <person name="Cohen L."/>
        </authorList>
    </citation>
    <scope>NUCLEOTIDE SEQUENCE</scope>
    <source>
        <strain evidence="3">SoJaBio B1-5/56/2</strain>
    </source>
</reference>
<sequence>MDDQKERELIPGQIVEIGEAGEEKQEEEEDSLLSDQLKMQEIMAQIEGRYEEARKERIIANLQANLSGEKPEPEEAGEDEITIFVHPGGGRRLVVNEETMENEEEL</sequence>
<evidence type="ECO:0000256" key="2">
    <source>
        <dbReference type="SAM" id="MobiDB-lite"/>
    </source>
</evidence>
<dbReference type="EMBL" id="HBKR01035511">
    <property type="protein sequence ID" value="CAE2333676.1"/>
    <property type="molecule type" value="Transcribed_RNA"/>
</dbReference>
<organism evidence="3">
    <name type="scientific">Paramoeba aestuarina</name>
    <dbReference type="NCBI Taxonomy" id="180227"/>
    <lineage>
        <taxon>Eukaryota</taxon>
        <taxon>Amoebozoa</taxon>
        <taxon>Discosea</taxon>
        <taxon>Flabellinia</taxon>
        <taxon>Dactylopodida</taxon>
        <taxon>Paramoebidae</taxon>
        <taxon>Paramoeba</taxon>
    </lineage>
</organism>
<name>A0A7S4PFK6_9EUKA</name>
<evidence type="ECO:0000256" key="1">
    <source>
        <dbReference type="SAM" id="Coils"/>
    </source>
</evidence>
<dbReference type="AlphaFoldDB" id="A0A7S4PFK6"/>
<protein>
    <submittedName>
        <fullName evidence="3">Uncharacterized protein</fullName>
    </submittedName>
</protein>